<organism evidence="1 2">
    <name type="scientific">Candidatus Borkfalkia avistercoris</name>
    <dbReference type="NCBI Taxonomy" id="2838504"/>
    <lineage>
        <taxon>Bacteria</taxon>
        <taxon>Bacillati</taxon>
        <taxon>Bacillota</taxon>
        <taxon>Clostridia</taxon>
        <taxon>Christensenellales</taxon>
        <taxon>Christensenellaceae</taxon>
        <taxon>Candidatus Borkfalkia</taxon>
    </lineage>
</organism>
<gene>
    <name evidence="1" type="ORF">H9727_07735</name>
</gene>
<name>A0A9D2D0A0_9FIRM</name>
<accession>A0A9D2D0A0</accession>
<dbReference type="AlphaFoldDB" id="A0A9D2D0A0"/>
<dbReference type="EMBL" id="DXCL01000046">
    <property type="protein sequence ID" value="HIZ04160.1"/>
    <property type="molecule type" value="Genomic_DNA"/>
</dbReference>
<protein>
    <submittedName>
        <fullName evidence="1">Uncharacterized protein</fullName>
    </submittedName>
</protein>
<evidence type="ECO:0000313" key="2">
    <source>
        <dbReference type="Proteomes" id="UP000824132"/>
    </source>
</evidence>
<reference evidence="1" key="2">
    <citation type="submission" date="2021-04" db="EMBL/GenBank/DDBJ databases">
        <authorList>
            <person name="Gilroy R."/>
        </authorList>
    </citation>
    <scope>NUCLEOTIDE SEQUENCE</scope>
    <source>
        <strain evidence="1">CHK187-5294</strain>
    </source>
</reference>
<proteinExistence type="predicted"/>
<dbReference type="Proteomes" id="UP000824132">
    <property type="component" value="Unassembled WGS sequence"/>
</dbReference>
<reference evidence="1" key="1">
    <citation type="journal article" date="2021" name="PeerJ">
        <title>Extensive microbial diversity within the chicken gut microbiome revealed by metagenomics and culture.</title>
        <authorList>
            <person name="Gilroy R."/>
            <person name="Ravi A."/>
            <person name="Getino M."/>
            <person name="Pursley I."/>
            <person name="Horton D.L."/>
            <person name="Alikhan N.F."/>
            <person name="Baker D."/>
            <person name="Gharbi K."/>
            <person name="Hall N."/>
            <person name="Watson M."/>
            <person name="Adriaenssens E.M."/>
            <person name="Foster-Nyarko E."/>
            <person name="Jarju S."/>
            <person name="Secka A."/>
            <person name="Antonio M."/>
            <person name="Oren A."/>
            <person name="Chaudhuri R.R."/>
            <person name="La Ragione R."/>
            <person name="Hildebrand F."/>
            <person name="Pallen M.J."/>
        </authorList>
    </citation>
    <scope>NUCLEOTIDE SEQUENCE</scope>
    <source>
        <strain evidence="1">CHK187-5294</strain>
    </source>
</reference>
<comment type="caution">
    <text evidence="1">The sequence shown here is derived from an EMBL/GenBank/DDBJ whole genome shotgun (WGS) entry which is preliminary data.</text>
</comment>
<evidence type="ECO:0000313" key="1">
    <source>
        <dbReference type="EMBL" id="HIZ04160.1"/>
    </source>
</evidence>
<sequence>MNQTIFLLILLYLAKKGGCIDGAQFCCLAALLALESGCLNNLLSAASGNGCSCNSCNSCCN</sequence>